<evidence type="ECO:0000256" key="1">
    <source>
        <dbReference type="SAM" id="SignalP"/>
    </source>
</evidence>
<protein>
    <submittedName>
        <fullName evidence="2">T9SS type A sorting domain-containing protein</fullName>
    </submittedName>
</protein>
<sequence>MKQILLFIFLLLSSAVTTQGAEAPEKKEPVCYVVSEAGGGKGCLSVENNSGKDCKFRVYSITGQLVAVVETTGKDSASVVLQKGFYVVSSEFGNRKIVVR</sequence>
<name>A0A9D1LHK5_9BACT</name>
<evidence type="ECO:0000313" key="2">
    <source>
        <dbReference type="EMBL" id="HIU39026.1"/>
    </source>
</evidence>
<reference evidence="2" key="1">
    <citation type="submission" date="2020-10" db="EMBL/GenBank/DDBJ databases">
        <authorList>
            <person name="Gilroy R."/>
        </authorList>
    </citation>
    <scope>NUCLEOTIDE SEQUENCE</scope>
    <source>
        <strain evidence="2">17073</strain>
    </source>
</reference>
<dbReference type="Proteomes" id="UP000824076">
    <property type="component" value="Unassembled WGS sequence"/>
</dbReference>
<evidence type="ECO:0000313" key="3">
    <source>
        <dbReference type="Proteomes" id="UP000824076"/>
    </source>
</evidence>
<comment type="caution">
    <text evidence="2">The sequence shown here is derived from an EMBL/GenBank/DDBJ whole genome shotgun (WGS) entry which is preliminary data.</text>
</comment>
<feature type="chain" id="PRO_5038963702" evidence="1">
    <location>
        <begin position="21"/>
        <end position="100"/>
    </location>
</feature>
<dbReference type="EMBL" id="DVMS01000145">
    <property type="protein sequence ID" value="HIU39026.1"/>
    <property type="molecule type" value="Genomic_DNA"/>
</dbReference>
<keyword evidence="1" id="KW-0732">Signal</keyword>
<gene>
    <name evidence="2" type="ORF">IAD18_05110</name>
</gene>
<feature type="signal peptide" evidence="1">
    <location>
        <begin position="1"/>
        <end position="20"/>
    </location>
</feature>
<proteinExistence type="predicted"/>
<reference evidence="2" key="2">
    <citation type="journal article" date="2021" name="PeerJ">
        <title>Extensive microbial diversity within the chicken gut microbiome revealed by metagenomics and culture.</title>
        <authorList>
            <person name="Gilroy R."/>
            <person name="Ravi A."/>
            <person name="Getino M."/>
            <person name="Pursley I."/>
            <person name="Horton D.L."/>
            <person name="Alikhan N.F."/>
            <person name="Baker D."/>
            <person name="Gharbi K."/>
            <person name="Hall N."/>
            <person name="Watson M."/>
            <person name="Adriaenssens E.M."/>
            <person name="Foster-Nyarko E."/>
            <person name="Jarju S."/>
            <person name="Secka A."/>
            <person name="Antonio M."/>
            <person name="Oren A."/>
            <person name="Chaudhuri R.R."/>
            <person name="La Ragione R."/>
            <person name="Hildebrand F."/>
            <person name="Pallen M.J."/>
        </authorList>
    </citation>
    <scope>NUCLEOTIDE SEQUENCE</scope>
    <source>
        <strain evidence="2">17073</strain>
    </source>
</reference>
<accession>A0A9D1LHK5</accession>
<dbReference type="AlphaFoldDB" id="A0A9D1LHK5"/>
<organism evidence="2 3">
    <name type="scientific">Candidatus Limisoma intestinavium</name>
    <dbReference type="NCBI Taxonomy" id="2840856"/>
    <lineage>
        <taxon>Bacteria</taxon>
        <taxon>Pseudomonadati</taxon>
        <taxon>Bacteroidota</taxon>
        <taxon>Bacteroidia</taxon>
        <taxon>Bacteroidales</taxon>
        <taxon>Candidatus Limisoma</taxon>
    </lineage>
</organism>